<evidence type="ECO:0000313" key="1">
    <source>
        <dbReference type="EMBL" id="PIW96862.1"/>
    </source>
</evidence>
<evidence type="ECO:0000313" key="2">
    <source>
        <dbReference type="Proteomes" id="UP000230837"/>
    </source>
</evidence>
<comment type="caution">
    <text evidence="1">The sequence shown here is derived from an EMBL/GenBank/DDBJ whole genome shotgun (WGS) entry which is preliminary data.</text>
</comment>
<gene>
    <name evidence="1" type="ORF">COZ82_02705</name>
</gene>
<dbReference type="EMBL" id="PFHR01000140">
    <property type="protein sequence ID" value="PIW96862.1"/>
    <property type="molecule type" value="Genomic_DNA"/>
</dbReference>
<proteinExistence type="predicted"/>
<organism evidence="1 2">
    <name type="scientific">Candidatus Kaiserbacteria bacterium CG_4_8_14_3_um_filter_38_9</name>
    <dbReference type="NCBI Taxonomy" id="1974599"/>
    <lineage>
        <taxon>Bacteria</taxon>
        <taxon>Candidatus Kaiseribacteriota</taxon>
    </lineage>
</organism>
<dbReference type="AlphaFoldDB" id="A0A2M7IND4"/>
<protein>
    <submittedName>
        <fullName evidence="1">Uncharacterized protein</fullName>
    </submittedName>
</protein>
<dbReference type="Proteomes" id="UP000230837">
    <property type="component" value="Unassembled WGS sequence"/>
</dbReference>
<sequence length="84" mass="9765">MSYVNFKKHRAYHQLFGVMLPYEIAHELNKLWLPLNQILLPIPTDRVVEVLDVLKKMGVVPFTEPIKFGITQTHLDAGDKLHTR</sequence>
<reference evidence="2" key="1">
    <citation type="submission" date="2017-09" db="EMBL/GenBank/DDBJ databases">
        <title>Depth-based differentiation of microbial function through sediment-hosted aquifers and enrichment of novel symbionts in the deep terrestrial subsurface.</title>
        <authorList>
            <person name="Probst A.J."/>
            <person name="Ladd B."/>
            <person name="Jarett J.K."/>
            <person name="Geller-Mcgrath D.E."/>
            <person name="Sieber C.M.K."/>
            <person name="Emerson J.B."/>
            <person name="Anantharaman K."/>
            <person name="Thomas B.C."/>
            <person name="Malmstrom R."/>
            <person name="Stieglmeier M."/>
            <person name="Klingl A."/>
            <person name="Woyke T."/>
            <person name="Ryan C.M."/>
            <person name="Banfield J.F."/>
        </authorList>
    </citation>
    <scope>NUCLEOTIDE SEQUENCE [LARGE SCALE GENOMIC DNA]</scope>
</reference>
<name>A0A2M7IND4_9BACT</name>
<accession>A0A2M7IND4</accession>